<feature type="chain" id="PRO_5003186142" evidence="6">
    <location>
        <begin position="29"/>
        <end position="178"/>
    </location>
</feature>
<dbReference type="PATRIC" id="fig|225937.3.peg.4219"/>
<evidence type="ECO:0000259" key="7">
    <source>
        <dbReference type="Pfam" id="PF10502"/>
    </source>
</evidence>
<keyword evidence="5" id="KW-0184">Conjugation</keyword>
<evidence type="ECO:0000256" key="3">
    <source>
        <dbReference type="ARBA" id="ARBA00022729"/>
    </source>
</evidence>
<evidence type="ECO:0000313" key="8">
    <source>
        <dbReference type="EMBL" id="ADP99968.1"/>
    </source>
</evidence>
<reference evidence="9" key="2">
    <citation type="submission" date="2010-02" db="EMBL/GenBank/DDBJ databases">
        <title>Complete genome sequence of Marinobacter adhaerens type strain (HP15).</title>
        <authorList>
            <person name="Gaerdes A.A.M."/>
            <person name="Kaeppel E."/>
            <person name="Shezad A."/>
            <person name="Seebah S."/>
            <person name="Teeling H."/>
            <person name="Yarza P."/>
            <person name="Gloeckner F.O."/>
            <person name="Ullrich M.S."/>
        </authorList>
    </citation>
    <scope>NUCLEOTIDE SEQUENCE [LARGE SCALE GENOMIC DNA]</scope>
    <source>
        <strain evidence="9">DSM 23420 / HP15</strain>
        <plasmid evidence="9">Plasmid pHP-42</plasmid>
    </source>
</reference>
<dbReference type="Proteomes" id="UP000007077">
    <property type="component" value="Plasmid pHP-42"/>
</dbReference>
<geneLocation type="plasmid" evidence="8 9">
    <name>pHP-42</name>
</geneLocation>
<accession>E4PRT4</accession>
<dbReference type="Pfam" id="PF10502">
    <property type="entry name" value="Peptidase_S26"/>
    <property type="match status" value="1"/>
</dbReference>
<dbReference type="MEROPS" id="S26.014"/>
<comment type="subcellular location">
    <subcellularLocation>
        <location evidence="1">Periplasm</location>
    </subcellularLocation>
</comment>
<evidence type="ECO:0000313" key="9">
    <source>
        <dbReference type="Proteomes" id="UP000007077"/>
    </source>
</evidence>
<sequence length="178" mass="19123">MKISLKKIYAGIAIAGVAAMSLAAISYAAGARINTTKSIPVGLYWTTDAPIEKGAYVLFCPPDVGVFATAKERDYIAGGFCPGDYGYMMKRILAAKGDTVTVTDNGVAVDGELLPHSKPIKADLDGRELPRYQSNQYTLGSSELLLMSDVSDTSFDGRYFGPVSRSQVKSVIRPVITW</sequence>
<name>E4PRT4_MARAH</name>
<dbReference type="EMBL" id="CP001979">
    <property type="protein sequence ID" value="ADP99968.1"/>
    <property type="molecule type" value="Genomic_DNA"/>
</dbReference>
<keyword evidence="4" id="KW-0574">Periplasm</keyword>
<feature type="domain" description="Peptidase S26" evidence="7">
    <location>
        <begin position="17"/>
        <end position="171"/>
    </location>
</feature>
<dbReference type="NCBIfam" id="TIGR02771">
    <property type="entry name" value="TraF_Ti"/>
    <property type="match status" value="1"/>
</dbReference>
<dbReference type="Gene3D" id="2.10.109.10">
    <property type="entry name" value="Umud Fragment, subunit A"/>
    <property type="match status" value="1"/>
</dbReference>
<dbReference type="AlphaFoldDB" id="E4PRT4"/>
<evidence type="ECO:0000256" key="2">
    <source>
        <dbReference type="ARBA" id="ARBA00005849"/>
    </source>
</evidence>
<organism evidence="8 9">
    <name type="scientific">Marinobacter adhaerens (strain DSM 23420 / HP15)</name>
    <dbReference type="NCBI Taxonomy" id="225937"/>
    <lineage>
        <taxon>Bacteria</taxon>
        <taxon>Pseudomonadati</taxon>
        <taxon>Pseudomonadota</taxon>
        <taxon>Gammaproteobacteria</taxon>
        <taxon>Pseudomonadales</taxon>
        <taxon>Marinobacteraceae</taxon>
        <taxon>Marinobacter</taxon>
    </lineage>
</organism>
<dbReference type="GO" id="GO:0042597">
    <property type="term" value="C:periplasmic space"/>
    <property type="evidence" value="ECO:0007669"/>
    <property type="project" value="UniProtKB-SubCell"/>
</dbReference>
<dbReference type="HOGENOM" id="CLU_104604_3_1_6"/>
<dbReference type="InterPro" id="IPR036286">
    <property type="entry name" value="LexA/Signal_pep-like_sf"/>
</dbReference>
<feature type="signal peptide" evidence="6">
    <location>
        <begin position="1"/>
        <end position="28"/>
    </location>
</feature>
<evidence type="ECO:0000256" key="5">
    <source>
        <dbReference type="ARBA" id="ARBA00022971"/>
    </source>
</evidence>
<dbReference type="RefSeq" id="WP_014579487.1">
    <property type="nucleotide sequence ID" value="NC_017508.1"/>
</dbReference>
<dbReference type="NCBIfam" id="NF010459">
    <property type="entry name" value="PRK13884.1"/>
    <property type="match status" value="1"/>
</dbReference>
<dbReference type="InterPro" id="IPR014139">
    <property type="entry name" value="Peptidase_S26C_TraF"/>
</dbReference>
<evidence type="ECO:0000256" key="1">
    <source>
        <dbReference type="ARBA" id="ARBA00004418"/>
    </source>
</evidence>
<proteinExistence type="inferred from homology"/>
<dbReference type="InterPro" id="IPR019533">
    <property type="entry name" value="Peptidase_S26"/>
</dbReference>
<dbReference type="SUPFAM" id="SSF51306">
    <property type="entry name" value="LexA/Signal peptidase"/>
    <property type="match status" value="1"/>
</dbReference>
<evidence type="ECO:0000256" key="4">
    <source>
        <dbReference type="ARBA" id="ARBA00022764"/>
    </source>
</evidence>
<dbReference type="KEGG" id="mad:HP15_p42g24"/>
<keyword evidence="8" id="KW-0614">Plasmid</keyword>
<reference evidence="8 9" key="1">
    <citation type="journal article" date="2010" name="Stand. Genomic Sci.">
        <title>Complete genome sequence of Marinobacter adhaerens type strain (HP15), a diatom-interacting marine microorganism.</title>
        <authorList>
            <person name="Gardes A."/>
            <person name="Kaeppel E."/>
            <person name="Shehzad A."/>
            <person name="Seebah S."/>
            <person name="Teeling H."/>
            <person name="Yarza P."/>
            <person name="Glockner F.O."/>
            <person name="Grossart H.P."/>
            <person name="Ullrich M.S."/>
        </authorList>
    </citation>
    <scope>NUCLEOTIDE SEQUENCE [LARGE SCALE GENOMIC DNA]</scope>
    <source>
        <strain evidence="9">DSM 23420 / HP15</strain>
        <plasmid evidence="9">Plasmid pHP-42</plasmid>
    </source>
</reference>
<protein>
    <submittedName>
        <fullName evidence="8">Peptidase S26C, conjugative transfer signal peptidase TraF</fullName>
    </submittedName>
</protein>
<dbReference type="GO" id="GO:0006465">
    <property type="term" value="P:signal peptide processing"/>
    <property type="evidence" value="ECO:0007669"/>
    <property type="project" value="InterPro"/>
</dbReference>
<gene>
    <name evidence="8" type="ordered locus">HP15_p42g24</name>
</gene>
<comment type="similarity">
    <text evidence="2">Belongs to the peptidase S26C family.</text>
</comment>
<evidence type="ECO:0000256" key="6">
    <source>
        <dbReference type="SAM" id="SignalP"/>
    </source>
</evidence>
<dbReference type="GO" id="GO:0004252">
    <property type="term" value="F:serine-type endopeptidase activity"/>
    <property type="evidence" value="ECO:0007669"/>
    <property type="project" value="InterPro"/>
</dbReference>
<keyword evidence="3 6" id="KW-0732">Signal</keyword>